<feature type="transmembrane region" description="Helical" evidence="1">
    <location>
        <begin position="50"/>
        <end position="68"/>
    </location>
</feature>
<evidence type="ECO:0000256" key="1">
    <source>
        <dbReference type="SAM" id="Phobius"/>
    </source>
</evidence>
<dbReference type="InterPro" id="IPR003675">
    <property type="entry name" value="Rce1/LyrA-like_dom"/>
</dbReference>
<dbReference type="GO" id="GO:0004175">
    <property type="term" value="F:endopeptidase activity"/>
    <property type="evidence" value="ECO:0007669"/>
    <property type="project" value="UniProtKB-ARBA"/>
</dbReference>
<feature type="domain" description="CAAX prenyl protease 2/Lysostaphin resistance protein A-like" evidence="2">
    <location>
        <begin position="129"/>
        <end position="218"/>
    </location>
</feature>
<comment type="caution">
    <text evidence="3">The sequence shown here is derived from an EMBL/GenBank/DDBJ whole genome shotgun (WGS) entry which is preliminary data.</text>
</comment>
<keyword evidence="1" id="KW-1133">Transmembrane helix</keyword>
<dbReference type="Pfam" id="PF02517">
    <property type="entry name" value="Rce1-like"/>
    <property type="match status" value="1"/>
</dbReference>
<accession>A0A395LXL6</accession>
<dbReference type="EMBL" id="PHFL01000067">
    <property type="protein sequence ID" value="RFM23305.1"/>
    <property type="molecule type" value="Genomic_DNA"/>
</dbReference>
<evidence type="ECO:0000313" key="4">
    <source>
        <dbReference type="Proteomes" id="UP000266389"/>
    </source>
</evidence>
<evidence type="ECO:0000313" key="3">
    <source>
        <dbReference type="EMBL" id="RFM23305.1"/>
    </source>
</evidence>
<organism evidence="3 4">
    <name type="scientific">Candidatus Thermochlorobacter aerophilus</name>
    <dbReference type="NCBI Taxonomy" id="1868324"/>
    <lineage>
        <taxon>Bacteria</taxon>
        <taxon>Pseudomonadati</taxon>
        <taxon>Chlorobiota</taxon>
        <taxon>Chlorobiia</taxon>
        <taxon>Chlorobiales</taxon>
        <taxon>Candidatus Thermochlorobacteriaceae</taxon>
        <taxon>Candidatus Thermochlorobacter</taxon>
    </lineage>
</organism>
<feature type="transmembrane region" description="Helical" evidence="1">
    <location>
        <begin position="211"/>
        <end position="230"/>
    </location>
</feature>
<protein>
    <submittedName>
        <fullName evidence="3">CPBP family intramembrane metalloprotease</fullName>
    </submittedName>
</protein>
<feature type="transmembrane region" description="Helical" evidence="1">
    <location>
        <begin position="88"/>
        <end position="110"/>
    </location>
</feature>
<dbReference type="AlphaFoldDB" id="A0A395LXL6"/>
<dbReference type="GO" id="GO:0006508">
    <property type="term" value="P:proteolysis"/>
    <property type="evidence" value="ECO:0007669"/>
    <property type="project" value="UniProtKB-KW"/>
</dbReference>
<feature type="transmembrane region" description="Helical" evidence="1">
    <location>
        <begin position="25"/>
        <end position="44"/>
    </location>
</feature>
<gene>
    <name evidence="3" type="ORF">D0433_11585</name>
</gene>
<keyword evidence="3" id="KW-0645">Protease</keyword>
<keyword evidence="1" id="KW-0472">Membrane</keyword>
<feature type="transmembrane region" description="Helical" evidence="1">
    <location>
        <begin position="186"/>
        <end position="204"/>
    </location>
</feature>
<keyword evidence="1" id="KW-0812">Transmembrane</keyword>
<proteinExistence type="predicted"/>
<keyword evidence="3" id="KW-0378">Hydrolase</keyword>
<keyword evidence="3" id="KW-0482">Metalloprotease</keyword>
<sequence length="236" mass="26420">MNTSSVSPSSGASRLSDATLREKDLHLTLTLVGAVWALGLIGHFTPLKEWGALFLYVIGALVLTLWYCKQYQAWEDVFLTRKNLKSALIWSSAIGGILFLMDIGNTYFYYKNGGAPMKEMQTILVDMGFLYLFPILILAEEFLWRGMLFSALLRRGMNSHLVVIITTVLYVLNHYAVAPVGFMERSLMAMMAVPIGIANGYLVLKTRNVWAGVWLHTLTMISMTLDIFVIPRLAGV</sequence>
<feature type="transmembrane region" description="Helical" evidence="1">
    <location>
        <begin position="160"/>
        <end position="180"/>
    </location>
</feature>
<reference evidence="3 4" key="1">
    <citation type="journal article" date="2011" name="ISME J.">
        <title>Community ecology of hot spring cyanobacterial mats: predominant populations and their functional potential.</title>
        <authorList>
            <person name="Klatt C.G."/>
            <person name="Wood J.M."/>
            <person name="Rusch D.B."/>
            <person name="Bateson M.M."/>
            <person name="Hamamura N."/>
            <person name="Heidelberg J.F."/>
            <person name="Grossman A.R."/>
            <person name="Bhaya D."/>
            <person name="Cohan F.M."/>
            <person name="Kuhl M."/>
            <person name="Bryant D.A."/>
            <person name="Ward D.M."/>
        </authorList>
    </citation>
    <scope>NUCLEOTIDE SEQUENCE [LARGE SCALE GENOMIC DNA]</scope>
    <source>
        <strain evidence="3">OS</strain>
    </source>
</reference>
<evidence type="ECO:0000259" key="2">
    <source>
        <dbReference type="Pfam" id="PF02517"/>
    </source>
</evidence>
<dbReference type="GO" id="GO:0080120">
    <property type="term" value="P:CAAX-box protein maturation"/>
    <property type="evidence" value="ECO:0007669"/>
    <property type="project" value="UniProtKB-ARBA"/>
</dbReference>
<dbReference type="Proteomes" id="UP000266389">
    <property type="component" value="Unassembled WGS sequence"/>
</dbReference>
<name>A0A395LXL6_9BACT</name>
<dbReference type="GO" id="GO:0008237">
    <property type="term" value="F:metallopeptidase activity"/>
    <property type="evidence" value="ECO:0007669"/>
    <property type="project" value="UniProtKB-KW"/>
</dbReference>
<feature type="transmembrane region" description="Helical" evidence="1">
    <location>
        <begin position="122"/>
        <end position="139"/>
    </location>
</feature>